<evidence type="ECO:0000256" key="3">
    <source>
        <dbReference type="ARBA" id="ARBA00022695"/>
    </source>
</evidence>
<evidence type="ECO:0000313" key="8">
    <source>
        <dbReference type="EMBL" id="ADD68006.1"/>
    </source>
</evidence>
<dbReference type="GO" id="GO:0003677">
    <property type="term" value="F:DNA binding"/>
    <property type="evidence" value="ECO:0007669"/>
    <property type="project" value="InterPro"/>
</dbReference>
<keyword evidence="5" id="KW-0239">DNA-directed DNA polymerase</keyword>
<sequence>MPSKSDGKFKYIAGSDYFQEQELKKILGSIEDCETEGFSAEDFNPEFFFNFINSASLFQENKAAIVKSAHKIKNAADVITKCKDCVETHLIFLTPELKISKEINKALKEAGFETEIEKKARKYDLTGKILQMFADADFRIDSSSAAEINEIFEGDLKQITNEIEKLTLYFAYKKPKSAADVIKAVTARKHDSIFTFIDAYTARSRNVCNVMLDGFISSGENLNILISLLFKRMRELYLYINLKEQVKENRPWMLDKLKAGVRAWRHEDLIRLYGLFAELDYKNKTGQISTQNYMLRLVAAL</sequence>
<proteinExistence type="inferred from homology"/>
<dbReference type="EMBL" id="CP001968">
    <property type="protein sequence ID" value="ADD68006.1"/>
    <property type="molecule type" value="Genomic_DNA"/>
</dbReference>
<dbReference type="GO" id="GO:0009360">
    <property type="term" value="C:DNA polymerase III complex"/>
    <property type="evidence" value="ECO:0007669"/>
    <property type="project" value="TreeGrafter"/>
</dbReference>
<dbReference type="PANTHER" id="PTHR34388:SF1">
    <property type="entry name" value="DNA POLYMERASE III SUBUNIT DELTA"/>
    <property type="match status" value="1"/>
</dbReference>
<dbReference type="SUPFAM" id="SSF48019">
    <property type="entry name" value="post-AAA+ oligomerization domain-like"/>
    <property type="match status" value="1"/>
</dbReference>
<dbReference type="GO" id="GO:0003887">
    <property type="term" value="F:DNA-directed DNA polymerase activity"/>
    <property type="evidence" value="ECO:0007669"/>
    <property type="project" value="UniProtKB-KW"/>
</dbReference>
<comment type="catalytic activity">
    <reaction evidence="7">
        <text>DNA(n) + a 2'-deoxyribonucleoside 5'-triphosphate = DNA(n+1) + diphosphate</text>
        <dbReference type="Rhea" id="RHEA:22508"/>
        <dbReference type="Rhea" id="RHEA-COMP:17339"/>
        <dbReference type="Rhea" id="RHEA-COMP:17340"/>
        <dbReference type="ChEBI" id="CHEBI:33019"/>
        <dbReference type="ChEBI" id="CHEBI:61560"/>
        <dbReference type="ChEBI" id="CHEBI:173112"/>
        <dbReference type="EC" id="2.7.7.7"/>
    </reaction>
</comment>
<dbReference type="OrthoDB" id="9794522at2"/>
<evidence type="ECO:0000256" key="5">
    <source>
        <dbReference type="ARBA" id="ARBA00022932"/>
    </source>
</evidence>
<keyword evidence="9" id="KW-1185">Reference proteome</keyword>
<keyword evidence="2" id="KW-0808">Transferase</keyword>
<dbReference type="STRING" id="522772.Dacet_1234"/>
<accession>D4H7K7</accession>
<evidence type="ECO:0000256" key="6">
    <source>
        <dbReference type="ARBA" id="ARBA00034754"/>
    </source>
</evidence>
<evidence type="ECO:0000256" key="7">
    <source>
        <dbReference type="ARBA" id="ARBA00049244"/>
    </source>
</evidence>
<dbReference type="EC" id="2.7.7.7" evidence="1"/>
<comment type="similarity">
    <text evidence="6">Belongs to the DNA polymerase HolA subunit family.</text>
</comment>
<organism evidence="8 9">
    <name type="scientific">Denitrovibrio acetiphilus (strain DSM 12809 / NBRC 114555 / N2460)</name>
    <dbReference type="NCBI Taxonomy" id="522772"/>
    <lineage>
        <taxon>Bacteria</taxon>
        <taxon>Pseudomonadati</taxon>
        <taxon>Deferribacterota</taxon>
        <taxon>Deferribacteres</taxon>
        <taxon>Deferribacterales</taxon>
        <taxon>Geovibrionaceae</taxon>
        <taxon>Denitrovibrio</taxon>
    </lineage>
</organism>
<dbReference type="GO" id="GO:0006261">
    <property type="term" value="P:DNA-templated DNA replication"/>
    <property type="evidence" value="ECO:0007669"/>
    <property type="project" value="TreeGrafter"/>
</dbReference>
<evidence type="ECO:0000256" key="4">
    <source>
        <dbReference type="ARBA" id="ARBA00022705"/>
    </source>
</evidence>
<dbReference type="InterPro" id="IPR008921">
    <property type="entry name" value="DNA_pol3_clamp-load_cplx_C"/>
</dbReference>
<keyword evidence="3" id="KW-0548">Nucleotidyltransferase</keyword>
<dbReference type="eggNOG" id="COG1466">
    <property type="taxonomic scope" value="Bacteria"/>
</dbReference>
<dbReference type="KEGG" id="dap:Dacet_1234"/>
<dbReference type="PaxDb" id="522772-Dacet_1234"/>
<dbReference type="AlphaFoldDB" id="D4H7K7"/>
<keyword evidence="4" id="KW-0235">DNA replication</keyword>
<dbReference type="NCBIfam" id="TIGR01128">
    <property type="entry name" value="holA"/>
    <property type="match status" value="1"/>
</dbReference>
<dbReference type="Proteomes" id="UP000002012">
    <property type="component" value="Chromosome"/>
</dbReference>
<protein>
    <recommendedName>
        <fullName evidence="1">DNA-directed DNA polymerase</fullName>
        <ecNumber evidence="1">2.7.7.7</ecNumber>
    </recommendedName>
</protein>
<dbReference type="HOGENOM" id="CLU_923540_0_0_0"/>
<evidence type="ECO:0000256" key="2">
    <source>
        <dbReference type="ARBA" id="ARBA00022679"/>
    </source>
</evidence>
<evidence type="ECO:0000256" key="1">
    <source>
        <dbReference type="ARBA" id="ARBA00012417"/>
    </source>
</evidence>
<dbReference type="RefSeq" id="WP_013010528.1">
    <property type="nucleotide sequence ID" value="NC_013943.1"/>
</dbReference>
<dbReference type="Gene3D" id="1.10.8.60">
    <property type="match status" value="1"/>
</dbReference>
<reference evidence="8 9" key="1">
    <citation type="journal article" date="2010" name="Stand. Genomic Sci.">
        <title>Complete genome sequence of Denitrovibrio acetiphilus type strain (N2460).</title>
        <authorList>
            <person name="Kiss H."/>
            <person name="Lang E."/>
            <person name="Lapidus A."/>
            <person name="Copeland A."/>
            <person name="Nolan M."/>
            <person name="Glavina Del Rio T."/>
            <person name="Chen F."/>
            <person name="Lucas S."/>
            <person name="Tice H."/>
            <person name="Cheng J.F."/>
            <person name="Han C."/>
            <person name="Goodwin L."/>
            <person name="Pitluck S."/>
            <person name="Liolios K."/>
            <person name="Pati A."/>
            <person name="Ivanova N."/>
            <person name="Mavromatis K."/>
            <person name="Chen A."/>
            <person name="Palaniappan K."/>
            <person name="Land M."/>
            <person name="Hauser L."/>
            <person name="Chang Y.J."/>
            <person name="Jeffries C.D."/>
            <person name="Detter J.C."/>
            <person name="Brettin T."/>
            <person name="Spring S."/>
            <person name="Rohde M."/>
            <person name="Goker M."/>
            <person name="Woyke T."/>
            <person name="Bristow J."/>
            <person name="Eisen J.A."/>
            <person name="Markowitz V."/>
            <person name="Hugenholtz P."/>
            <person name="Kyrpides N.C."/>
            <person name="Klenk H.P."/>
        </authorList>
    </citation>
    <scope>NUCLEOTIDE SEQUENCE [LARGE SCALE GENOMIC DNA]</scope>
    <source>
        <strain evidence="9">DSM 12809 / NBRC 114555 / N2460</strain>
    </source>
</reference>
<dbReference type="PANTHER" id="PTHR34388">
    <property type="entry name" value="DNA POLYMERASE III SUBUNIT DELTA"/>
    <property type="match status" value="1"/>
</dbReference>
<dbReference type="InterPro" id="IPR005790">
    <property type="entry name" value="DNA_polIII_delta"/>
</dbReference>
<evidence type="ECO:0000313" key="9">
    <source>
        <dbReference type="Proteomes" id="UP000002012"/>
    </source>
</evidence>
<name>D4H7K7_DENA2</name>
<dbReference type="Gene3D" id="1.20.272.10">
    <property type="match status" value="1"/>
</dbReference>
<dbReference type="InParanoid" id="D4H7K7"/>
<gene>
    <name evidence="8" type="ordered locus">Dacet_1234</name>
</gene>